<feature type="region of interest" description="Disordered" evidence="5">
    <location>
        <begin position="261"/>
        <end position="288"/>
    </location>
</feature>
<dbReference type="EnsemblPlants" id="Zm00001eb394840_T001">
    <property type="protein sequence ID" value="Zm00001eb394840_P001"/>
    <property type="gene ID" value="Zm00001eb394840"/>
</dbReference>
<evidence type="ECO:0007829" key="11">
    <source>
        <dbReference type="PeptideAtlas" id="B8A1E0"/>
    </source>
</evidence>
<dbReference type="SUPFAM" id="SSF55008">
    <property type="entry name" value="HMA, heavy metal-associated domain"/>
    <property type="match status" value="1"/>
</dbReference>
<dbReference type="GO" id="GO:0046872">
    <property type="term" value="F:metal ion binding"/>
    <property type="evidence" value="ECO:0007669"/>
    <property type="project" value="UniProtKB-KW"/>
</dbReference>
<reference evidence="10" key="2">
    <citation type="journal article" date="2009" name="Science">
        <title>The B73 maize genome: complexity, diversity, and dynamics.</title>
        <authorList>
            <person name="Schnable P.S."/>
            <person name="Ware D."/>
            <person name="Fulton R.S."/>
            <person name="Stein J.C."/>
            <person name="Wei F."/>
            <person name="Pasternak S."/>
            <person name="Liang C."/>
            <person name="Zhang J."/>
            <person name="Fulton L."/>
            <person name="Graves T.A."/>
            <person name="Minx P."/>
            <person name="Reily A.D."/>
            <person name="Courtney L."/>
            <person name="Kruchowski S.S."/>
            <person name="Tomlinson C."/>
            <person name="Strong C."/>
            <person name="Delehaunty K."/>
            <person name="Fronick C."/>
            <person name="Courtney B."/>
            <person name="Rock S.M."/>
            <person name="Belter E."/>
            <person name="Du F."/>
            <person name="Kim K."/>
            <person name="Abbott R.M."/>
            <person name="Cotton M."/>
            <person name="Levy A."/>
            <person name="Marchetto P."/>
            <person name="Ochoa K."/>
            <person name="Jackson S.M."/>
            <person name="Gillam B."/>
            <person name="Chen W."/>
            <person name="Yan L."/>
            <person name="Higginbotham J."/>
            <person name="Cardenas M."/>
            <person name="Waligorski J."/>
            <person name="Applebaum E."/>
            <person name="Phelps L."/>
            <person name="Falcone J."/>
            <person name="Kanchi K."/>
            <person name="Thane T."/>
            <person name="Scimone A."/>
            <person name="Thane N."/>
            <person name="Henke J."/>
            <person name="Wang T."/>
            <person name="Ruppert J."/>
            <person name="Shah N."/>
            <person name="Rotter K."/>
            <person name="Hodges J."/>
            <person name="Ingenthron E."/>
            <person name="Cordes M."/>
            <person name="Kohlberg S."/>
            <person name="Sgro J."/>
            <person name="Delgado B."/>
            <person name="Mead K."/>
            <person name="Chinwalla A."/>
            <person name="Leonard S."/>
            <person name="Crouse K."/>
            <person name="Collura K."/>
            <person name="Kudrna D."/>
            <person name="Currie J."/>
            <person name="He R."/>
            <person name="Angelova A."/>
            <person name="Rajasekar S."/>
            <person name="Mueller T."/>
            <person name="Lomeli R."/>
            <person name="Scara G."/>
            <person name="Ko A."/>
            <person name="Delaney K."/>
            <person name="Wissotski M."/>
            <person name="Lopez G."/>
            <person name="Campos D."/>
            <person name="Braidotti M."/>
            <person name="Ashley E."/>
            <person name="Golser W."/>
            <person name="Kim H."/>
            <person name="Lee S."/>
            <person name="Lin J."/>
            <person name="Dujmic Z."/>
            <person name="Kim W."/>
            <person name="Talag J."/>
            <person name="Zuccolo A."/>
            <person name="Fan C."/>
            <person name="Sebastian A."/>
            <person name="Kramer M."/>
            <person name="Spiegel L."/>
            <person name="Nascimento L."/>
            <person name="Zutavern T."/>
            <person name="Miller B."/>
            <person name="Ambroise C."/>
            <person name="Muller S."/>
            <person name="Spooner W."/>
            <person name="Narechania A."/>
            <person name="Ren L."/>
            <person name="Wei S."/>
            <person name="Kumari S."/>
            <person name="Faga B."/>
            <person name="Levy M.J."/>
            <person name="McMahan L."/>
            <person name="Van Buren P."/>
            <person name="Vaughn M.W."/>
            <person name="Ying K."/>
            <person name="Yeh C.-T."/>
            <person name="Emrich S.J."/>
            <person name="Jia Y."/>
            <person name="Kalyanaraman A."/>
            <person name="Hsia A.-P."/>
            <person name="Barbazuk W.B."/>
            <person name="Baucom R.S."/>
            <person name="Brutnell T.P."/>
            <person name="Carpita N.C."/>
            <person name="Chaparro C."/>
            <person name="Chia J.-M."/>
            <person name="Deragon J.-M."/>
            <person name="Estill J.C."/>
            <person name="Fu Y."/>
            <person name="Jeddeloh J.A."/>
            <person name="Han Y."/>
            <person name="Lee H."/>
            <person name="Li P."/>
            <person name="Lisch D.R."/>
            <person name="Liu S."/>
            <person name="Liu Z."/>
            <person name="Nagel D.H."/>
            <person name="McCann M.C."/>
            <person name="SanMiguel P."/>
            <person name="Myers A.M."/>
            <person name="Nettleton D."/>
            <person name="Nguyen J."/>
            <person name="Penning B.W."/>
            <person name="Ponnala L."/>
            <person name="Schneider K.L."/>
            <person name="Schwartz D.C."/>
            <person name="Sharma A."/>
            <person name="Soderlund C."/>
            <person name="Springer N.M."/>
            <person name="Sun Q."/>
            <person name="Wang H."/>
            <person name="Waterman M."/>
            <person name="Westerman R."/>
            <person name="Wolfgruber T.K."/>
            <person name="Yang L."/>
            <person name="Yu Y."/>
            <person name="Zhang L."/>
            <person name="Zhou S."/>
            <person name="Zhu Q."/>
            <person name="Bennetzen J.L."/>
            <person name="Dawe R.K."/>
            <person name="Jiang J."/>
            <person name="Jiang N."/>
            <person name="Presting G.G."/>
            <person name="Wessler S.R."/>
            <person name="Aluru S."/>
            <person name="Martienssen R.A."/>
            <person name="Clifton S.W."/>
            <person name="McCombie W.R."/>
            <person name="Wing R.A."/>
            <person name="Wilson R.K."/>
        </authorList>
    </citation>
    <scope>NUCLEOTIDE SEQUENCE [LARGE SCALE GENOMIC DNA]</scope>
    <source>
        <strain evidence="10">cv. B73</strain>
    </source>
</reference>
<dbReference type="PANTHER" id="PTHR45868:SF82">
    <property type="entry name" value="HEAVY METAL TRANSPORT_DETOXIFICATION SUPERFAMILY PROTEIN"/>
    <property type="match status" value="1"/>
</dbReference>
<dbReference type="PANTHER" id="PTHR45868">
    <property type="entry name" value="HEAVY METAL-ASSOCIATED ISOPRENYLATED PLANT PROTEIN 33-RELATED"/>
    <property type="match status" value="1"/>
</dbReference>
<feature type="compositionally biased region" description="Basic and acidic residues" evidence="5">
    <location>
        <begin position="114"/>
        <end position="176"/>
    </location>
</feature>
<dbReference type="EMBL" id="BT055382">
    <property type="protein sequence ID" value="ACL53989.1"/>
    <property type="molecule type" value="mRNA"/>
</dbReference>
<dbReference type="OMA" id="PPMQDSY"/>
<feature type="compositionally biased region" description="Low complexity" evidence="5">
    <location>
        <begin position="104"/>
        <end position="113"/>
    </location>
</feature>
<reference evidence="9" key="4">
    <citation type="submission" date="2019-07" db="EMBL/GenBank/DDBJ databases">
        <authorList>
            <person name="Seetharam A."/>
            <person name="Woodhouse M."/>
            <person name="Cannon E."/>
        </authorList>
    </citation>
    <scope>NUCLEOTIDE SEQUENCE [LARGE SCALE GENOMIC DNA]</scope>
    <source>
        <strain evidence="9">cv. B73</strain>
    </source>
</reference>
<keyword evidence="3" id="KW-0636">Prenylation</keyword>
<dbReference type="PaxDb" id="4577-GRMZM2G121360_P01"/>
<keyword evidence="10" id="KW-1185">Reference proteome</keyword>
<reference evidence="9" key="5">
    <citation type="submission" date="2021-05" db="UniProtKB">
        <authorList>
            <consortium name="EnsemblPlants"/>
        </authorList>
    </citation>
    <scope>IDENTIFICATION</scope>
    <source>
        <strain evidence="9">cv. B73</strain>
    </source>
</reference>
<evidence type="ECO:0000256" key="1">
    <source>
        <dbReference type="ARBA" id="ARBA00022481"/>
    </source>
</evidence>
<sequence>MASGAAAAPVVQTVVLKVAIHCHGCKKKVRKVLRGIEGVQDVTVDASQHKVTVTGTVDADTLIKRLYKSGKKGVPWQCHPPAKNSEPAPEAPPAPQPAGDGGKDAAAAAAVAAADKKSEEAVKEPQGESSEEEKKKPEQEDGAAEKKQPEAESSKEVEKVEAKTDGGDSEGAETKQAKGAAEPAKEAPAAAGAANDEDEAKKSDKAKDAGTAEPAAVTTERSLPLAPAPKHAYEHEYRPPYYVAPAQPVLSYHAAQRSSSVSHFAPQAQPAYSTQQAHPHQAYYSAQPQPGKQWSPSYLYMPYPHAAAPEPYYQQDYYGPPGMHASPMHDSSYRIFDDENPNSCSVM</sequence>
<dbReference type="EMBL" id="CM000785">
    <property type="protein sequence ID" value="AQL06706.1"/>
    <property type="molecule type" value="Genomic_DNA"/>
</dbReference>
<dbReference type="CDD" id="cd00371">
    <property type="entry name" value="HMA"/>
    <property type="match status" value="1"/>
</dbReference>
<feature type="compositionally biased region" description="Basic and acidic residues" evidence="5">
    <location>
        <begin position="199"/>
        <end position="210"/>
    </location>
</feature>
<feature type="compositionally biased region" description="Low complexity" evidence="5">
    <location>
        <begin position="177"/>
        <end position="194"/>
    </location>
</feature>
<dbReference type="KEGG" id="zma:100280024"/>
<dbReference type="Gene3D" id="3.30.70.100">
    <property type="match status" value="1"/>
</dbReference>
<organism evidence="7">
    <name type="scientific">Zea mays</name>
    <name type="common">Maize</name>
    <dbReference type="NCBI Taxonomy" id="4577"/>
    <lineage>
        <taxon>Eukaryota</taxon>
        <taxon>Viridiplantae</taxon>
        <taxon>Streptophyta</taxon>
        <taxon>Embryophyta</taxon>
        <taxon>Tracheophyta</taxon>
        <taxon>Spermatophyta</taxon>
        <taxon>Magnoliopsida</taxon>
        <taxon>Liliopsida</taxon>
        <taxon>Poales</taxon>
        <taxon>Poaceae</taxon>
        <taxon>PACMAD clade</taxon>
        <taxon>Panicoideae</taxon>
        <taxon>Andropogonodae</taxon>
        <taxon>Andropogoneae</taxon>
        <taxon>Tripsacinae</taxon>
        <taxon>Zea</taxon>
    </lineage>
</organism>
<dbReference type="Gramene" id="Zm00001eb394840_T001">
    <property type="protein sequence ID" value="Zm00001eb394840_P001"/>
    <property type="gene ID" value="Zm00001eb394840"/>
</dbReference>
<evidence type="ECO:0000256" key="3">
    <source>
        <dbReference type="ARBA" id="ARBA00023289"/>
    </source>
</evidence>
<dbReference type="Proteomes" id="UP000007305">
    <property type="component" value="Chromosome 9"/>
</dbReference>
<dbReference type="OrthoDB" id="694996at2759"/>
<reference evidence="8" key="3">
    <citation type="submission" date="2015-12" db="EMBL/GenBank/DDBJ databases">
        <title>Update maize B73 reference genome by single molecule sequencing technologies.</title>
        <authorList>
            <consortium name="Maize Genome Sequencing Project"/>
            <person name="Ware D."/>
        </authorList>
    </citation>
    <scope>NUCLEOTIDE SEQUENCE</scope>
    <source>
        <tissue evidence="8">Seedling</tissue>
    </source>
</reference>
<evidence type="ECO:0000313" key="10">
    <source>
        <dbReference type="Proteomes" id="UP000007305"/>
    </source>
</evidence>
<keyword evidence="3" id="KW-0449">Lipoprotein</keyword>
<dbReference type="Pfam" id="PF00403">
    <property type="entry name" value="HMA"/>
    <property type="match status" value="1"/>
</dbReference>
<dbReference type="PROSITE" id="PS50846">
    <property type="entry name" value="HMA_2"/>
    <property type="match status" value="1"/>
</dbReference>
<proteinExistence type="evidence at protein level"/>
<dbReference type="AlphaFoldDB" id="B8A1E0"/>
<dbReference type="InterPro" id="IPR006121">
    <property type="entry name" value="HMA_dom"/>
</dbReference>
<dbReference type="SMR" id="B8A1E0"/>
<gene>
    <name evidence="9" type="primary">LOC100280024</name>
    <name evidence="8" type="ORF">ZEAMMB73_Zm00001d047492</name>
</gene>
<dbReference type="eggNOG" id="KOG1603">
    <property type="taxonomic scope" value="Eukaryota"/>
</dbReference>
<dbReference type="ExpressionAtlas" id="B8A1E0">
    <property type="expression patterns" value="baseline and differential"/>
</dbReference>
<feature type="domain" description="HMA" evidence="6">
    <location>
        <begin position="11"/>
        <end position="74"/>
    </location>
</feature>
<reference evidence="7" key="1">
    <citation type="journal article" date="2009" name="PLoS Genet.">
        <title>Sequencing, mapping, and analysis of 27,455 maize full-length cDNAs.</title>
        <authorList>
            <person name="Soderlund C."/>
            <person name="Descour A."/>
            <person name="Kudrna D."/>
            <person name="Bomhoff M."/>
            <person name="Boyd L."/>
            <person name="Currie J."/>
            <person name="Angelova A."/>
            <person name="Collura K."/>
            <person name="Wissotski M."/>
            <person name="Ashley E."/>
            <person name="Morrow D."/>
            <person name="Fernandes J."/>
            <person name="Walbot V."/>
            <person name="Yu Y."/>
        </authorList>
    </citation>
    <scope>NUCLEOTIDE SEQUENCE</scope>
    <source>
        <strain evidence="7">B73</strain>
    </source>
</reference>
<comment type="similarity">
    <text evidence="4">Belongs to the HIPP family.</text>
</comment>
<accession>B8A1E0</accession>
<keyword evidence="1" id="KW-0488">Methylation</keyword>
<keyword evidence="2" id="KW-0479">Metal-binding</keyword>
<dbReference type="GeneID" id="100280024"/>
<evidence type="ECO:0000256" key="2">
    <source>
        <dbReference type="ARBA" id="ARBA00022723"/>
    </source>
</evidence>
<evidence type="ECO:0000256" key="5">
    <source>
        <dbReference type="SAM" id="MobiDB-lite"/>
    </source>
</evidence>
<feature type="compositionally biased region" description="Polar residues" evidence="5">
    <location>
        <begin position="270"/>
        <end position="288"/>
    </location>
</feature>
<evidence type="ECO:0000313" key="9">
    <source>
        <dbReference type="EnsemblPlants" id="Zm00001eb394840_P001"/>
    </source>
</evidence>
<evidence type="ECO:0000313" key="8">
    <source>
        <dbReference type="EMBL" id="AQL06706.1"/>
    </source>
</evidence>
<dbReference type="RefSeq" id="NP_001146441.1">
    <property type="nucleotide sequence ID" value="NM_001152969.1"/>
</dbReference>
<feature type="region of interest" description="Disordered" evidence="5">
    <location>
        <begin position="72"/>
        <end position="227"/>
    </location>
</feature>
<dbReference type="InterPro" id="IPR036163">
    <property type="entry name" value="HMA_dom_sf"/>
</dbReference>
<dbReference type="HOGENOM" id="CLU_042477_2_0_1"/>
<evidence type="ECO:0000259" key="6">
    <source>
        <dbReference type="PROSITE" id="PS50846"/>
    </source>
</evidence>
<keyword evidence="11" id="KW-1267">Proteomics identification</keyword>
<evidence type="ECO:0000256" key="4">
    <source>
        <dbReference type="ARBA" id="ARBA00024045"/>
    </source>
</evidence>
<name>B8A1E0_MAIZE</name>
<evidence type="ECO:0000313" key="7">
    <source>
        <dbReference type="EMBL" id="ACL53989.1"/>
    </source>
</evidence>
<protein>
    <submittedName>
        <fullName evidence="8">Heavy metal transport/detoxification superfamily protein</fullName>
    </submittedName>
</protein>